<gene>
    <name evidence="4" type="ORF">PPRIM_AZ9-3.1.T0050347</name>
    <name evidence="5" type="ORF">PPRIM_AZ9-3.1.T0140178</name>
</gene>
<feature type="compositionally biased region" description="Basic and acidic residues" evidence="2">
    <location>
        <begin position="83"/>
        <end position="121"/>
    </location>
</feature>
<feature type="domain" description="RRM" evidence="3">
    <location>
        <begin position="11"/>
        <end position="84"/>
    </location>
</feature>
<evidence type="ECO:0000313" key="4">
    <source>
        <dbReference type="EMBL" id="CAD8043693.1"/>
    </source>
</evidence>
<name>A0A8S1JN04_PARPR</name>
<feature type="compositionally biased region" description="Polar residues" evidence="2">
    <location>
        <begin position="145"/>
        <end position="154"/>
    </location>
</feature>
<dbReference type="PANTHER" id="PTHR48038">
    <property type="entry name" value="RIBONUCLEOPROTEIN RB97D"/>
    <property type="match status" value="1"/>
</dbReference>
<feature type="compositionally biased region" description="Basic and acidic residues" evidence="2">
    <location>
        <begin position="170"/>
        <end position="183"/>
    </location>
</feature>
<dbReference type="OMA" id="GRICDLQ"/>
<dbReference type="PANTHER" id="PTHR48038:SF2">
    <property type="entry name" value="OS02G0536400 PROTEIN"/>
    <property type="match status" value="1"/>
</dbReference>
<dbReference type="AlphaFoldDB" id="A0A8S1JN04"/>
<dbReference type="PROSITE" id="PS50102">
    <property type="entry name" value="RRM"/>
    <property type="match status" value="1"/>
</dbReference>
<dbReference type="SMART" id="SM00360">
    <property type="entry name" value="RRM"/>
    <property type="match status" value="1"/>
</dbReference>
<accession>A0A8S1JN04</accession>
<dbReference type="CDD" id="cd00590">
    <property type="entry name" value="RRM_SF"/>
    <property type="match status" value="1"/>
</dbReference>
<evidence type="ECO:0000256" key="1">
    <source>
        <dbReference type="PROSITE-ProRule" id="PRU00176"/>
    </source>
</evidence>
<evidence type="ECO:0000259" key="3">
    <source>
        <dbReference type="PROSITE" id="PS50102"/>
    </source>
</evidence>
<dbReference type="InterPro" id="IPR000504">
    <property type="entry name" value="RRM_dom"/>
</dbReference>
<keyword evidence="1" id="KW-0694">RNA-binding</keyword>
<organism evidence="4 6">
    <name type="scientific">Paramecium primaurelia</name>
    <dbReference type="NCBI Taxonomy" id="5886"/>
    <lineage>
        <taxon>Eukaryota</taxon>
        <taxon>Sar</taxon>
        <taxon>Alveolata</taxon>
        <taxon>Ciliophora</taxon>
        <taxon>Intramacronucleata</taxon>
        <taxon>Oligohymenophorea</taxon>
        <taxon>Peniculida</taxon>
        <taxon>Parameciidae</taxon>
        <taxon>Paramecium</taxon>
    </lineage>
</organism>
<protein>
    <recommendedName>
        <fullName evidence="3">RRM domain-containing protein</fullName>
    </recommendedName>
</protein>
<evidence type="ECO:0000313" key="5">
    <source>
        <dbReference type="EMBL" id="CAD8049815.1"/>
    </source>
</evidence>
<feature type="compositionally biased region" description="Basic residues" evidence="2">
    <location>
        <begin position="122"/>
        <end position="138"/>
    </location>
</feature>
<evidence type="ECO:0000313" key="6">
    <source>
        <dbReference type="Proteomes" id="UP000688137"/>
    </source>
</evidence>
<feature type="region of interest" description="Disordered" evidence="2">
    <location>
        <begin position="83"/>
        <end position="183"/>
    </location>
</feature>
<evidence type="ECO:0000256" key="2">
    <source>
        <dbReference type="SAM" id="MobiDB-lite"/>
    </source>
</evidence>
<dbReference type="GO" id="GO:0003723">
    <property type="term" value="F:RNA binding"/>
    <property type="evidence" value="ECO:0007669"/>
    <property type="project" value="UniProtKB-UniRule"/>
</dbReference>
<comment type="caution">
    <text evidence="4">The sequence shown here is derived from an EMBL/GenBank/DDBJ whole genome shotgun (WGS) entry which is preliminary data.</text>
</comment>
<dbReference type="EMBL" id="CAJJDM010000011">
    <property type="protein sequence ID" value="CAD8049815.1"/>
    <property type="molecule type" value="Genomic_DNA"/>
</dbReference>
<reference evidence="4" key="1">
    <citation type="submission" date="2021-01" db="EMBL/GenBank/DDBJ databases">
        <authorList>
            <consortium name="Genoscope - CEA"/>
            <person name="William W."/>
        </authorList>
    </citation>
    <scope>NUCLEOTIDE SEQUENCE</scope>
</reference>
<dbReference type="EMBL" id="CAJJDM010000002">
    <property type="protein sequence ID" value="CAD8043693.1"/>
    <property type="molecule type" value="Genomic_DNA"/>
</dbReference>
<proteinExistence type="predicted"/>
<dbReference type="Pfam" id="PF00076">
    <property type="entry name" value="RRM_1"/>
    <property type="match status" value="1"/>
</dbReference>
<dbReference type="Proteomes" id="UP000688137">
    <property type="component" value="Unassembled WGS sequence"/>
</dbReference>
<sequence length="183" mass="22228">MSRQQFRNARMSLFVGNISRLVEQKDIEREFKVYGDCTVDFRVKNNDRYAFIQYKSEQEAEAAKNALHQRDLQGLRINVEWSKKSGRYDENREPRRDRPRDDRGQSRGNYDRFEREREKEKKQRRRNSKSRSRSRSPKNRSSPQYRVSRSQSIDSENEPPRDKILRKKLKEMMRKTDNGEYKD</sequence>
<keyword evidence="6" id="KW-1185">Reference proteome</keyword>